<gene>
    <name evidence="1" type="ORF">PVAP13_2NG084966</name>
</gene>
<organism evidence="1 2">
    <name type="scientific">Panicum virgatum</name>
    <name type="common">Blackwell switchgrass</name>
    <dbReference type="NCBI Taxonomy" id="38727"/>
    <lineage>
        <taxon>Eukaryota</taxon>
        <taxon>Viridiplantae</taxon>
        <taxon>Streptophyta</taxon>
        <taxon>Embryophyta</taxon>
        <taxon>Tracheophyta</taxon>
        <taxon>Spermatophyta</taxon>
        <taxon>Magnoliopsida</taxon>
        <taxon>Liliopsida</taxon>
        <taxon>Poales</taxon>
        <taxon>Poaceae</taxon>
        <taxon>PACMAD clade</taxon>
        <taxon>Panicoideae</taxon>
        <taxon>Panicodae</taxon>
        <taxon>Paniceae</taxon>
        <taxon>Panicinae</taxon>
        <taxon>Panicum</taxon>
        <taxon>Panicum sect. Hiantes</taxon>
    </lineage>
</organism>
<dbReference type="Proteomes" id="UP000823388">
    <property type="component" value="Chromosome 2N"/>
</dbReference>
<evidence type="ECO:0000313" key="2">
    <source>
        <dbReference type="Proteomes" id="UP000823388"/>
    </source>
</evidence>
<dbReference type="EMBL" id="CM029040">
    <property type="protein sequence ID" value="KAG2631472.1"/>
    <property type="molecule type" value="Genomic_DNA"/>
</dbReference>
<comment type="caution">
    <text evidence="1">The sequence shown here is derived from an EMBL/GenBank/DDBJ whole genome shotgun (WGS) entry which is preliminary data.</text>
</comment>
<name>A0A8T0V4X6_PANVG</name>
<dbReference type="AlphaFoldDB" id="A0A8T0V4X6"/>
<sequence>MLTIPARHVMQIYNSADRNIDSYAGSARRVKHVPRRGFPGGLTTESRAILASPLVVFGDGLATAADPSSSCRMLPMCQEHTSVHVLTWVLAHPLVMLFITSVCIRTDFLPYLFSSCRTPC</sequence>
<proteinExistence type="predicted"/>
<reference evidence="1" key="1">
    <citation type="submission" date="2020-05" db="EMBL/GenBank/DDBJ databases">
        <title>WGS assembly of Panicum virgatum.</title>
        <authorList>
            <person name="Lovell J.T."/>
            <person name="Jenkins J."/>
            <person name="Shu S."/>
            <person name="Juenger T.E."/>
            <person name="Schmutz J."/>
        </authorList>
    </citation>
    <scope>NUCLEOTIDE SEQUENCE</scope>
    <source>
        <strain evidence="1">AP13</strain>
    </source>
</reference>
<evidence type="ECO:0000313" key="1">
    <source>
        <dbReference type="EMBL" id="KAG2631472.1"/>
    </source>
</evidence>
<keyword evidence="2" id="KW-1185">Reference proteome</keyword>
<accession>A0A8T0V4X6</accession>
<protein>
    <submittedName>
        <fullName evidence="1">Uncharacterized protein</fullName>
    </submittedName>
</protein>